<comment type="caution">
    <text evidence="2">The sequence shown here is derived from an EMBL/GenBank/DDBJ whole genome shotgun (WGS) entry which is preliminary data.</text>
</comment>
<evidence type="ECO:0000313" key="2">
    <source>
        <dbReference type="EMBL" id="ORY43004.1"/>
    </source>
</evidence>
<gene>
    <name evidence="2" type="ORF">BCR33DRAFT_717728</name>
</gene>
<name>A0A1Y2C7Z6_9FUNG</name>
<dbReference type="PANTHER" id="PTHR30543:SF21">
    <property type="entry name" value="NAD(P)H-DEPENDENT FMN REDUCTASE LOT6"/>
    <property type="match status" value="1"/>
</dbReference>
<organism evidence="2 3">
    <name type="scientific">Rhizoclosmatium globosum</name>
    <dbReference type="NCBI Taxonomy" id="329046"/>
    <lineage>
        <taxon>Eukaryota</taxon>
        <taxon>Fungi</taxon>
        <taxon>Fungi incertae sedis</taxon>
        <taxon>Chytridiomycota</taxon>
        <taxon>Chytridiomycota incertae sedis</taxon>
        <taxon>Chytridiomycetes</taxon>
        <taxon>Chytridiales</taxon>
        <taxon>Chytriomycetaceae</taxon>
        <taxon>Rhizoclosmatium</taxon>
    </lineage>
</organism>
<keyword evidence="3" id="KW-1185">Reference proteome</keyword>
<dbReference type="InterPro" id="IPR029039">
    <property type="entry name" value="Flavoprotein-like_sf"/>
</dbReference>
<reference evidence="2 3" key="1">
    <citation type="submission" date="2016-07" db="EMBL/GenBank/DDBJ databases">
        <title>Pervasive Adenine N6-methylation of Active Genes in Fungi.</title>
        <authorList>
            <consortium name="DOE Joint Genome Institute"/>
            <person name="Mondo S.J."/>
            <person name="Dannebaum R.O."/>
            <person name="Kuo R.C."/>
            <person name="Labutti K."/>
            <person name="Haridas S."/>
            <person name="Kuo A."/>
            <person name="Salamov A."/>
            <person name="Ahrendt S.R."/>
            <person name="Lipzen A."/>
            <person name="Sullivan W."/>
            <person name="Andreopoulos W.B."/>
            <person name="Clum A."/>
            <person name="Lindquist E."/>
            <person name="Daum C."/>
            <person name="Ramamoorthy G.K."/>
            <person name="Gryganskyi A."/>
            <person name="Culley D."/>
            <person name="Magnuson J.K."/>
            <person name="James T.Y."/>
            <person name="O'Malley M.A."/>
            <person name="Stajich J.E."/>
            <person name="Spatafora J.W."/>
            <person name="Visel A."/>
            <person name="Grigoriev I.V."/>
        </authorList>
    </citation>
    <scope>NUCLEOTIDE SEQUENCE [LARGE SCALE GENOMIC DNA]</scope>
    <source>
        <strain evidence="2 3">JEL800</strain>
    </source>
</reference>
<proteinExistence type="predicted"/>
<dbReference type="GO" id="GO:0005829">
    <property type="term" value="C:cytosol"/>
    <property type="evidence" value="ECO:0007669"/>
    <property type="project" value="TreeGrafter"/>
</dbReference>
<dbReference type="Proteomes" id="UP000193642">
    <property type="component" value="Unassembled WGS sequence"/>
</dbReference>
<evidence type="ECO:0000259" key="1">
    <source>
        <dbReference type="Pfam" id="PF03358"/>
    </source>
</evidence>
<dbReference type="EMBL" id="MCGO01000026">
    <property type="protein sequence ID" value="ORY43004.1"/>
    <property type="molecule type" value="Genomic_DNA"/>
</dbReference>
<dbReference type="Gene3D" id="3.40.50.360">
    <property type="match status" value="1"/>
</dbReference>
<sequence length="198" mass="21943">MVTIGVVIGSVRPGRMGLRLAKFVQRELEQRPNVKVEVIDPLALNLPVLVNRYSAMKDKPDCPPSLHEAAKSFQKCDAFLLVSPEYNYTIPPAISNTLDYFYSDEFNLKPVGVASYSMGSFGGVRAATAMMPLFQCVGLVGIIKQFPVPTIQNALNEEGELLEKTSYPKMKENFKGFASELIWFAETLGEGKKNYPKA</sequence>
<feature type="domain" description="NADPH-dependent FMN reductase-like" evidence="1">
    <location>
        <begin position="3"/>
        <end position="148"/>
    </location>
</feature>
<evidence type="ECO:0000313" key="3">
    <source>
        <dbReference type="Proteomes" id="UP000193642"/>
    </source>
</evidence>
<dbReference type="OrthoDB" id="68575at2759"/>
<protein>
    <submittedName>
        <fullName evidence="2">Flavo protein</fullName>
    </submittedName>
</protein>
<dbReference type="GO" id="GO:0010181">
    <property type="term" value="F:FMN binding"/>
    <property type="evidence" value="ECO:0007669"/>
    <property type="project" value="TreeGrafter"/>
</dbReference>
<accession>A0A1Y2C7Z6</accession>
<dbReference type="InterPro" id="IPR050712">
    <property type="entry name" value="NAD(P)H-dep_reductase"/>
</dbReference>
<dbReference type="SUPFAM" id="SSF52218">
    <property type="entry name" value="Flavoproteins"/>
    <property type="match status" value="1"/>
</dbReference>
<dbReference type="AlphaFoldDB" id="A0A1Y2C7Z6"/>
<dbReference type="PANTHER" id="PTHR30543">
    <property type="entry name" value="CHROMATE REDUCTASE"/>
    <property type="match status" value="1"/>
</dbReference>
<dbReference type="Pfam" id="PF03358">
    <property type="entry name" value="FMN_red"/>
    <property type="match status" value="1"/>
</dbReference>
<dbReference type="InterPro" id="IPR005025">
    <property type="entry name" value="FMN_Rdtase-like_dom"/>
</dbReference>
<dbReference type="STRING" id="329046.A0A1Y2C7Z6"/>
<dbReference type="GO" id="GO:0016491">
    <property type="term" value="F:oxidoreductase activity"/>
    <property type="evidence" value="ECO:0007669"/>
    <property type="project" value="InterPro"/>
</dbReference>